<feature type="region of interest" description="Disordered" evidence="2">
    <location>
        <begin position="252"/>
        <end position="370"/>
    </location>
</feature>
<comment type="caution">
    <text evidence="3">The sequence shown here is derived from an EMBL/GenBank/DDBJ whole genome shotgun (WGS) entry which is preliminary data.</text>
</comment>
<dbReference type="Proteomes" id="UP000554482">
    <property type="component" value="Unassembled WGS sequence"/>
</dbReference>
<feature type="compositionally biased region" description="Polar residues" evidence="2">
    <location>
        <begin position="273"/>
        <end position="285"/>
    </location>
</feature>
<evidence type="ECO:0008006" key="5">
    <source>
        <dbReference type="Google" id="ProtNLM"/>
    </source>
</evidence>
<feature type="compositionally biased region" description="Polar residues" evidence="2">
    <location>
        <begin position="301"/>
        <end position="317"/>
    </location>
</feature>
<dbReference type="AlphaFoldDB" id="A0A7J6VRI8"/>
<organism evidence="3 4">
    <name type="scientific">Thalictrum thalictroides</name>
    <name type="common">Rue-anemone</name>
    <name type="synonym">Anemone thalictroides</name>
    <dbReference type="NCBI Taxonomy" id="46969"/>
    <lineage>
        <taxon>Eukaryota</taxon>
        <taxon>Viridiplantae</taxon>
        <taxon>Streptophyta</taxon>
        <taxon>Embryophyta</taxon>
        <taxon>Tracheophyta</taxon>
        <taxon>Spermatophyta</taxon>
        <taxon>Magnoliopsida</taxon>
        <taxon>Ranunculales</taxon>
        <taxon>Ranunculaceae</taxon>
        <taxon>Thalictroideae</taxon>
        <taxon>Thalictrum</taxon>
    </lineage>
</organism>
<keyword evidence="1" id="KW-0175">Coiled coil</keyword>
<evidence type="ECO:0000313" key="4">
    <source>
        <dbReference type="Proteomes" id="UP000554482"/>
    </source>
</evidence>
<proteinExistence type="predicted"/>
<keyword evidence="4" id="KW-1185">Reference proteome</keyword>
<gene>
    <name evidence="3" type="ORF">FRX31_023042</name>
</gene>
<evidence type="ECO:0000256" key="1">
    <source>
        <dbReference type="SAM" id="Coils"/>
    </source>
</evidence>
<reference evidence="3 4" key="1">
    <citation type="submission" date="2020-06" db="EMBL/GenBank/DDBJ databases">
        <title>Transcriptomic and genomic resources for Thalictrum thalictroides and T. hernandezii: Facilitating candidate gene discovery in an emerging model plant lineage.</title>
        <authorList>
            <person name="Arias T."/>
            <person name="Riano-Pachon D.M."/>
            <person name="Di Stilio V.S."/>
        </authorList>
    </citation>
    <scope>NUCLEOTIDE SEQUENCE [LARGE SCALE GENOMIC DNA]</scope>
    <source>
        <strain evidence="4">cv. WT478/WT964</strain>
        <tissue evidence="3">Leaves</tissue>
    </source>
</reference>
<dbReference type="OrthoDB" id="1305902at2759"/>
<feature type="coiled-coil region" evidence="1">
    <location>
        <begin position="202"/>
        <end position="229"/>
    </location>
</feature>
<accession>A0A7J6VRI8</accession>
<protein>
    <recommendedName>
        <fullName evidence="5">Retrotransposon gag protein</fullName>
    </recommendedName>
</protein>
<evidence type="ECO:0000313" key="3">
    <source>
        <dbReference type="EMBL" id="KAF5187371.1"/>
    </source>
</evidence>
<evidence type="ECO:0000256" key="2">
    <source>
        <dbReference type="SAM" id="MobiDB-lite"/>
    </source>
</evidence>
<dbReference type="EMBL" id="JABWDY010028067">
    <property type="protein sequence ID" value="KAF5187371.1"/>
    <property type="molecule type" value="Genomic_DNA"/>
</dbReference>
<sequence length="370" mass="41759">MNRTLLESMHKGQFLKQKPDDAYKFIQELAENSQQWGRSNEDIALVEGVPKKPGMYSVKQDPELNSTISKLATTVESLTKKIDAFNMSPANNVTSINMVEPCAQCGDISHSFDSCPVFANNEPTLEQVFAYNAYNRRRTANTFGNTYHPNFRWSQQNNVVSHQSNGQPPPPNNNRAIVVDPMSNYQAPVAHPNNNVSLENTLKVVALNLEQTNKQIEQTNKNMYSMQEQTNKQLQMMQQILGQVVTNLAERPRGTLPSQPEQNPKGKGVYEASPSNQNVNAITTLRSRKKVDNKVDYIPEQDNSFGDDSTEESQPNLQMEPLEEVENESTPTTEKEIVPPTKIQQPKKDKSISMEPRPVAQYPSRLKPRQ</sequence>
<name>A0A7J6VRI8_THATH</name>